<comment type="similarity">
    <text evidence="3">Belongs to the transpeptidase family.</text>
</comment>
<evidence type="ECO:0000256" key="5">
    <source>
        <dbReference type="ARBA" id="ARBA00023136"/>
    </source>
</evidence>
<gene>
    <name evidence="10" type="primary">pbp3</name>
    <name evidence="10" type="ORF">J27TS8_18320</name>
</gene>
<dbReference type="Gene3D" id="3.40.710.10">
    <property type="entry name" value="DD-peptidase/beta-lactamase superfamily"/>
    <property type="match status" value="1"/>
</dbReference>
<dbReference type="SUPFAM" id="SSF56519">
    <property type="entry name" value="Penicillin binding protein dimerisation domain"/>
    <property type="match status" value="1"/>
</dbReference>
<dbReference type="InterPro" id="IPR005311">
    <property type="entry name" value="PBP_dimer"/>
</dbReference>
<dbReference type="Gene3D" id="3.90.1310.10">
    <property type="entry name" value="Penicillin-binding protein 2a (Domain 2)"/>
    <property type="match status" value="1"/>
</dbReference>
<dbReference type="SUPFAM" id="SSF54427">
    <property type="entry name" value="NTF2-like"/>
    <property type="match status" value="1"/>
</dbReference>
<evidence type="ECO:0000256" key="6">
    <source>
        <dbReference type="ARBA" id="ARBA00034000"/>
    </source>
</evidence>
<dbReference type="Proteomes" id="UP000682111">
    <property type="component" value="Unassembled WGS sequence"/>
</dbReference>
<sequence>MKRITLWMLTFFLMFMAGGCSKKLSPEDSFSMYLESWEEMNFAEMYQHLSGNAKERMSEQQFVERYEKIYNGIEVKQLKITGRYTDTEETKGGAITLKYTVRMTTNAGPIEFDHQAQLVKEKSNEKQQWFVNWEPSLIFPTMEEGDTVGVRTLKATRGEIYDRHGSGLAINAPAYVVGIVPEKLSDQEETSIEALADLLAITPDEIKQKLSADWVKPELFVPIVTLPYGQKDIEPFLKIPGVMIQEETVRTYPFGPATAHLIGYVREISAEQLQELEKQGYSAGDIIGNTGLESIYENKLRGKNGVHIYIRDKDGNLKETLAQTDAVDGETLQLALDANLQYEIYQQLEGDAGTSVAVAPKTGALLALVSTPAFDPNAFVRGLSTKQWEEWNQNPKNPFFNRFLNRSAPGSVFKTITAAAGLKLGTIEPNERKQINGLRWSKDESWGGYYVTRVKNKSTVNLRDAIVYSDNIYFAQEAIELGIERFVNAITEFGFNEELNLPFTMAPSQLSNAGINTEVQLADSAYGQGEILMSPIHLAMTYTPFLNDGDMLYPLLLKEEERKIWKNNLIDHETVERIDSYLLDVVKDPNGTGHGVYIPTRTIAGKSGTAEIKANKSDTQGTENGWFVAYDHDKQDLLIAMMIEDVKQRGGSSYVGKKVKPIFQLLP</sequence>
<dbReference type="EC" id="3.4.16.4" evidence="4"/>
<proteinExistence type="inferred from homology"/>
<keyword evidence="11" id="KW-1185">Reference proteome</keyword>
<dbReference type="PANTHER" id="PTHR30627">
    <property type="entry name" value="PEPTIDOGLYCAN D,D-TRANSPEPTIDASE"/>
    <property type="match status" value="1"/>
</dbReference>
<dbReference type="Pfam" id="PF05223">
    <property type="entry name" value="MecA_N"/>
    <property type="match status" value="1"/>
</dbReference>
<dbReference type="GO" id="GO:0046677">
    <property type="term" value="P:response to antibiotic"/>
    <property type="evidence" value="ECO:0007669"/>
    <property type="project" value="InterPro"/>
</dbReference>
<keyword evidence="5" id="KW-0472">Membrane</keyword>
<dbReference type="InterPro" id="IPR001460">
    <property type="entry name" value="PCN-bd_Tpept"/>
</dbReference>
<feature type="domain" description="NTF2-like N-terminal transpeptidase" evidence="9">
    <location>
        <begin position="25"/>
        <end position="146"/>
    </location>
</feature>
<dbReference type="Pfam" id="PF00905">
    <property type="entry name" value="Transpeptidase"/>
    <property type="match status" value="1"/>
</dbReference>
<evidence type="ECO:0000259" key="7">
    <source>
        <dbReference type="Pfam" id="PF00905"/>
    </source>
</evidence>
<dbReference type="InterPro" id="IPR012338">
    <property type="entry name" value="Beta-lactam/transpept-like"/>
</dbReference>
<evidence type="ECO:0000256" key="1">
    <source>
        <dbReference type="ARBA" id="ARBA00004370"/>
    </source>
</evidence>
<dbReference type="InterPro" id="IPR050515">
    <property type="entry name" value="Beta-lactam/transpept"/>
</dbReference>
<dbReference type="Gene3D" id="3.10.450.100">
    <property type="entry name" value="NTF2-like, domain 1"/>
    <property type="match status" value="1"/>
</dbReference>
<feature type="domain" description="Penicillin-binding protein transpeptidase" evidence="7">
    <location>
        <begin position="353"/>
        <end position="663"/>
    </location>
</feature>
<dbReference type="GO" id="GO:0071555">
    <property type="term" value="P:cell wall organization"/>
    <property type="evidence" value="ECO:0007669"/>
    <property type="project" value="TreeGrafter"/>
</dbReference>
<comment type="pathway">
    <text evidence="2">Cell wall biogenesis; peptidoglycan biosynthesis.</text>
</comment>
<dbReference type="AlphaFoldDB" id="A0A919WHF8"/>
<evidence type="ECO:0000313" key="10">
    <source>
        <dbReference type="EMBL" id="GIN61839.1"/>
    </source>
</evidence>
<dbReference type="PROSITE" id="PS51257">
    <property type="entry name" value="PROKAR_LIPOPROTEIN"/>
    <property type="match status" value="1"/>
</dbReference>
<dbReference type="Pfam" id="PF03717">
    <property type="entry name" value="PBP_dimer"/>
    <property type="match status" value="1"/>
</dbReference>
<dbReference type="GO" id="GO:0005886">
    <property type="term" value="C:plasma membrane"/>
    <property type="evidence" value="ECO:0007669"/>
    <property type="project" value="TreeGrafter"/>
</dbReference>
<dbReference type="RefSeq" id="WP_212933521.1">
    <property type="nucleotide sequence ID" value="NZ_BORC01000002.1"/>
</dbReference>
<comment type="caution">
    <text evidence="10">The sequence shown here is derived from an EMBL/GenBank/DDBJ whole genome shotgun (WGS) entry which is preliminary data.</text>
</comment>
<dbReference type="EMBL" id="BORC01000002">
    <property type="protein sequence ID" value="GIN61839.1"/>
    <property type="molecule type" value="Genomic_DNA"/>
</dbReference>
<feature type="domain" description="Penicillin-binding protein dimerisation" evidence="8">
    <location>
        <begin position="153"/>
        <end position="320"/>
    </location>
</feature>
<dbReference type="SUPFAM" id="SSF56601">
    <property type="entry name" value="beta-lactamase/transpeptidase-like"/>
    <property type="match status" value="1"/>
</dbReference>
<reference evidence="10" key="1">
    <citation type="submission" date="2021-03" db="EMBL/GenBank/DDBJ databases">
        <title>Antimicrobial resistance genes in bacteria isolated from Japanese honey, and their potential for conferring macrolide and lincosamide resistance in the American foulbrood pathogen Paenibacillus larvae.</title>
        <authorList>
            <person name="Okamoto M."/>
            <person name="Kumagai M."/>
            <person name="Kanamori H."/>
            <person name="Takamatsu D."/>
        </authorList>
    </citation>
    <scope>NUCLEOTIDE SEQUENCE</scope>
    <source>
        <strain evidence="10">J27TS8</strain>
    </source>
</reference>
<evidence type="ECO:0000259" key="9">
    <source>
        <dbReference type="Pfam" id="PF05223"/>
    </source>
</evidence>
<dbReference type="PANTHER" id="PTHR30627:SF25">
    <property type="entry name" value="PENICILLIN-BINDING PROTEIN 3"/>
    <property type="match status" value="1"/>
</dbReference>
<dbReference type="GO" id="GO:0008658">
    <property type="term" value="F:penicillin binding"/>
    <property type="evidence" value="ECO:0007669"/>
    <property type="project" value="InterPro"/>
</dbReference>
<dbReference type="GO" id="GO:0071972">
    <property type="term" value="F:peptidoglycan L,D-transpeptidase activity"/>
    <property type="evidence" value="ECO:0007669"/>
    <property type="project" value="TreeGrafter"/>
</dbReference>
<evidence type="ECO:0000256" key="4">
    <source>
        <dbReference type="ARBA" id="ARBA00012448"/>
    </source>
</evidence>
<dbReference type="GO" id="GO:0009002">
    <property type="term" value="F:serine-type D-Ala-D-Ala carboxypeptidase activity"/>
    <property type="evidence" value="ECO:0007669"/>
    <property type="project" value="UniProtKB-EC"/>
</dbReference>
<accession>A0A919WHF8</accession>
<protein>
    <recommendedName>
        <fullName evidence="4">serine-type D-Ala-D-Ala carboxypeptidase</fullName>
        <ecNumber evidence="4">3.4.16.4</ecNumber>
    </recommendedName>
</protein>
<evidence type="ECO:0000313" key="11">
    <source>
        <dbReference type="Proteomes" id="UP000682111"/>
    </source>
</evidence>
<dbReference type="InterPro" id="IPR032710">
    <property type="entry name" value="NTF2-like_dom_sf"/>
</dbReference>
<dbReference type="InterPro" id="IPR036138">
    <property type="entry name" value="PBP_dimer_sf"/>
</dbReference>
<name>A0A919WHF8_9BACI</name>
<comment type="catalytic activity">
    <reaction evidence="6">
        <text>Preferential cleavage: (Ac)2-L-Lys-D-Ala-|-D-Ala. Also transpeptidation of peptidyl-alanyl moieties that are N-acyl substituents of D-alanine.</text>
        <dbReference type="EC" id="3.4.16.4"/>
    </reaction>
</comment>
<dbReference type="Gene3D" id="3.30.1390.30">
    <property type="entry name" value="Penicillin-binding protein 2a, domain 3"/>
    <property type="match status" value="1"/>
</dbReference>
<organism evidence="10 11">
    <name type="scientific">Robertmurraya siralis</name>
    <dbReference type="NCBI Taxonomy" id="77777"/>
    <lineage>
        <taxon>Bacteria</taxon>
        <taxon>Bacillati</taxon>
        <taxon>Bacillota</taxon>
        <taxon>Bacilli</taxon>
        <taxon>Bacillales</taxon>
        <taxon>Bacillaceae</taxon>
        <taxon>Robertmurraya</taxon>
    </lineage>
</organism>
<evidence type="ECO:0000256" key="3">
    <source>
        <dbReference type="ARBA" id="ARBA00007171"/>
    </source>
</evidence>
<dbReference type="InterPro" id="IPR007887">
    <property type="entry name" value="MecA_N"/>
</dbReference>
<comment type="subcellular location">
    <subcellularLocation>
        <location evidence="1">Membrane</location>
    </subcellularLocation>
</comment>
<evidence type="ECO:0000256" key="2">
    <source>
        <dbReference type="ARBA" id="ARBA00004752"/>
    </source>
</evidence>
<evidence type="ECO:0000259" key="8">
    <source>
        <dbReference type="Pfam" id="PF03717"/>
    </source>
</evidence>